<dbReference type="InterPro" id="IPR015422">
    <property type="entry name" value="PyrdxlP-dep_Trfase_small"/>
</dbReference>
<evidence type="ECO:0000256" key="4">
    <source>
        <dbReference type="ARBA" id="ARBA00022898"/>
    </source>
</evidence>
<keyword evidence="3" id="KW-0808">Transferase</keyword>
<dbReference type="SUPFAM" id="SSF53383">
    <property type="entry name" value="PLP-dependent transferases"/>
    <property type="match status" value="1"/>
</dbReference>
<accession>A0A2H0U761</accession>
<feature type="domain" description="Aminotransferase class I/classII large" evidence="6">
    <location>
        <begin position="39"/>
        <end position="323"/>
    </location>
</feature>
<dbReference type="InterPro" id="IPR015424">
    <property type="entry name" value="PyrdxlP-dep_Trfase"/>
</dbReference>
<organism evidence="7 8">
    <name type="scientific">Candidatus Kaiserbacteria bacterium CG10_big_fil_rev_8_21_14_0_10_59_10</name>
    <dbReference type="NCBI Taxonomy" id="1974612"/>
    <lineage>
        <taxon>Bacteria</taxon>
        <taxon>Candidatus Kaiseribacteriota</taxon>
    </lineage>
</organism>
<comment type="caution">
    <text evidence="7">The sequence shown here is derived from an EMBL/GenBank/DDBJ whole genome shotgun (WGS) entry which is preliminary data.</text>
</comment>
<dbReference type="Gene3D" id="3.90.1150.10">
    <property type="entry name" value="Aspartate Aminotransferase, domain 1"/>
    <property type="match status" value="1"/>
</dbReference>
<evidence type="ECO:0000256" key="2">
    <source>
        <dbReference type="ARBA" id="ARBA00022576"/>
    </source>
</evidence>
<comment type="cofactor">
    <cofactor evidence="1 5">
        <name>pyridoxal 5'-phosphate</name>
        <dbReference type="ChEBI" id="CHEBI:597326"/>
    </cofactor>
</comment>
<evidence type="ECO:0000256" key="5">
    <source>
        <dbReference type="RuleBase" id="RU003693"/>
    </source>
</evidence>
<keyword evidence="4 5" id="KW-0663">Pyridoxal phosphate</keyword>
<name>A0A2H0U761_9BACT</name>
<dbReference type="Gene3D" id="3.40.640.10">
    <property type="entry name" value="Type I PLP-dependent aspartate aminotransferase-like (Major domain)"/>
    <property type="match status" value="1"/>
</dbReference>
<dbReference type="EMBL" id="PFBM01000021">
    <property type="protein sequence ID" value="PIR82242.1"/>
    <property type="molecule type" value="Genomic_DNA"/>
</dbReference>
<dbReference type="Proteomes" id="UP000231379">
    <property type="component" value="Unassembled WGS sequence"/>
</dbReference>
<dbReference type="GO" id="GO:0008483">
    <property type="term" value="F:transaminase activity"/>
    <property type="evidence" value="ECO:0007669"/>
    <property type="project" value="UniProtKB-KW"/>
</dbReference>
<dbReference type="InterPro" id="IPR015421">
    <property type="entry name" value="PyrdxlP-dep_Trfase_major"/>
</dbReference>
<dbReference type="AlphaFoldDB" id="A0A2H0U761"/>
<gene>
    <name evidence="7" type="ORF">COU20_03745</name>
</gene>
<dbReference type="InterPro" id="IPR004839">
    <property type="entry name" value="Aminotransferase_I/II_large"/>
</dbReference>
<keyword evidence="2" id="KW-0032">Aminotransferase</keyword>
<dbReference type="InterPro" id="IPR001917">
    <property type="entry name" value="Aminotrans_II_pyridoxalP_BS"/>
</dbReference>
<evidence type="ECO:0000256" key="3">
    <source>
        <dbReference type="ARBA" id="ARBA00022679"/>
    </source>
</evidence>
<dbReference type="PROSITE" id="PS00599">
    <property type="entry name" value="AA_TRANSFER_CLASS_2"/>
    <property type="match status" value="1"/>
</dbReference>
<evidence type="ECO:0000256" key="1">
    <source>
        <dbReference type="ARBA" id="ARBA00001933"/>
    </source>
</evidence>
<evidence type="ECO:0000313" key="7">
    <source>
        <dbReference type="EMBL" id="PIR82242.1"/>
    </source>
</evidence>
<proteinExistence type="inferred from homology"/>
<dbReference type="PANTHER" id="PTHR42885">
    <property type="entry name" value="HISTIDINOL-PHOSPHATE AMINOTRANSFERASE-RELATED"/>
    <property type="match status" value="1"/>
</dbReference>
<evidence type="ECO:0000259" key="6">
    <source>
        <dbReference type="Pfam" id="PF00155"/>
    </source>
</evidence>
<evidence type="ECO:0000313" key="8">
    <source>
        <dbReference type="Proteomes" id="UP000231379"/>
    </source>
</evidence>
<comment type="similarity">
    <text evidence="5">Belongs to the class-II pyridoxal-phosphate-dependent aminotransferase family.</text>
</comment>
<protein>
    <recommendedName>
        <fullName evidence="6">Aminotransferase class I/classII large domain-containing protein</fullName>
    </recommendedName>
</protein>
<dbReference type="CDD" id="cd00609">
    <property type="entry name" value="AAT_like"/>
    <property type="match status" value="1"/>
</dbReference>
<dbReference type="Pfam" id="PF00155">
    <property type="entry name" value="Aminotran_1_2"/>
    <property type="match status" value="1"/>
</dbReference>
<sequence length="343" mass="37285">MSPVDALLPLHRNESYWLLDEQLIAVCMAAMSPATLPLYPSYESLRKALSAYTGKPTSMISIAAGSDAIIEAIARVCVERNLRAILPLPTFYGYEKILSRVRLPIMPLAFTERDGAFIMPIDTILDSMTSGTALFLCQPNNPLGSRITESNMGRIFDRARENNVLVVLDEAYYEFDNPTYLAQIGSVPLIVVRTFSKGFGLSGARVGYAVAPEDITAALTEQLLPWPVAHPSTCAALALLDANTLLAKRRTLLIKERARFSEELAATGVTVYPSFGNFVLIRVESADTIAAKLARDGILVADGGSLCFNPVGSRLLLNTLRIAIPAPEHRTRVVGCIRSAINS</sequence>
<reference evidence="8" key="1">
    <citation type="submission" date="2017-09" db="EMBL/GenBank/DDBJ databases">
        <title>Depth-based differentiation of microbial function through sediment-hosted aquifers and enrichment of novel symbionts in the deep terrestrial subsurface.</title>
        <authorList>
            <person name="Probst A.J."/>
            <person name="Ladd B."/>
            <person name="Jarett J.K."/>
            <person name="Geller-Mcgrath D.E."/>
            <person name="Sieber C.M.K."/>
            <person name="Emerson J.B."/>
            <person name="Anantharaman K."/>
            <person name="Thomas B.C."/>
            <person name="Malmstrom R."/>
            <person name="Stieglmeier M."/>
            <person name="Klingl A."/>
            <person name="Woyke T."/>
            <person name="Ryan C.M."/>
            <person name="Banfield J.F."/>
        </authorList>
    </citation>
    <scope>NUCLEOTIDE SEQUENCE [LARGE SCALE GENOMIC DNA]</scope>
</reference>
<dbReference type="GO" id="GO:0030170">
    <property type="term" value="F:pyridoxal phosphate binding"/>
    <property type="evidence" value="ECO:0007669"/>
    <property type="project" value="InterPro"/>
</dbReference>
<dbReference type="PANTHER" id="PTHR42885:SF2">
    <property type="entry name" value="HISTIDINOL-PHOSPHATE AMINOTRANSFERASE"/>
    <property type="match status" value="1"/>
</dbReference>